<dbReference type="AlphaFoldDB" id="A0A8T1ZR28"/>
<evidence type="ECO:0000313" key="3">
    <source>
        <dbReference type="EMBL" id="KAG7560671.1"/>
    </source>
</evidence>
<name>A0A8T1ZR28_9BRAS</name>
<sequence>MDTLHCRHNHGFVLLLLLFHSSLFSLASKIDVSDDARGIRINGDQKRFLTNSPQHGKEHVACTNDEPDLGPLTLISCNEPGYVITKINFADYGNPSGTCGHFRRGNCGARATMRIVKKNCLKKEECYLLVTDEMFGPSHCKGASKLAVETTCTIA</sequence>
<evidence type="ECO:0000313" key="4">
    <source>
        <dbReference type="Proteomes" id="UP000694240"/>
    </source>
</evidence>
<dbReference type="GO" id="GO:0030246">
    <property type="term" value="F:carbohydrate binding"/>
    <property type="evidence" value="ECO:0007669"/>
    <property type="project" value="InterPro"/>
</dbReference>
<organism evidence="3 4">
    <name type="scientific">Arabidopsis thaliana x Arabidopsis arenosa</name>
    <dbReference type="NCBI Taxonomy" id="1240361"/>
    <lineage>
        <taxon>Eukaryota</taxon>
        <taxon>Viridiplantae</taxon>
        <taxon>Streptophyta</taxon>
        <taxon>Embryophyta</taxon>
        <taxon>Tracheophyta</taxon>
        <taxon>Spermatophyta</taxon>
        <taxon>Magnoliopsida</taxon>
        <taxon>eudicotyledons</taxon>
        <taxon>Gunneridae</taxon>
        <taxon>Pentapetalae</taxon>
        <taxon>rosids</taxon>
        <taxon>malvids</taxon>
        <taxon>Brassicales</taxon>
        <taxon>Brassicaceae</taxon>
        <taxon>Camelineae</taxon>
        <taxon>Arabidopsis</taxon>
    </lineage>
</organism>
<dbReference type="EMBL" id="JAEFBK010000010">
    <property type="protein sequence ID" value="KAG7560671.1"/>
    <property type="molecule type" value="Genomic_DNA"/>
</dbReference>
<proteinExistence type="predicted"/>
<protein>
    <submittedName>
        <fullName evidence="3">D-galactoside/L-rhamnose binding SUEL lectin domain</fullName>
    </submittedName>
</protein>
<dbReference type="Pfam" id="PF02140">
    <property type="entry name" value="SUEL_Lectin"/>
    <property type="match status" value="1"/>
</dbReference>
<dbReference type="PROSITE" id="PS50228">
    <property type="entry name" value="SUEL_LECTIN"/>
    <property type="match status" value="1"/>
</dbReference>
<reference evidence="3 4" key="1">
    <citation type="submission" date="2020-12" db="EMBL/GenBank/DDBJ databases">
        <title>Concerted genomic and epigenomic changes stabilize Arabidopsis allopolyploids.</title>
        <authorList>
            <person name="Chen Z."/>
        </authorList>
    </citation>
    <scope>NUCLEOTIDE SEQUENCE [LARGE SCALE GENOMIC DNA]</scope>
    <source>
        <strain evidence="3">Allo738</strain>
        <tissue evidence="3">Leaf</tissue>
    </source>
</reference>
<keyword evidence="1" id="KW-0732">Signal</keyword>
<comment type="caution">
    <text evidence="3">The sequence shown here is derived from an EMBL/GenBank/DDBJ whole genome shotgun (WGS) entry which is preliminary data.</text>
</comment>
<evidence type="ECO:0000259" key="2">
    <source>
        <dbReference type="PROSITE" id="PS50228"/>
    </source>
</evidence>
<feature type="signal peptide" evidence="1">
    <location>
        <begin position="1"/>
        <end position="27"/>
    </location>
</feature>
<feature type="chain" id="PRO_5035721067" evidence="1">
    <location>
        <begin position="28"/>
        <end position="155"/>
    </location>
</feature>
<dbReference type="Proteomes" id="UP000694240">
    <property type="component" value="Chromosome 10"/>
</dbReference>
<keyword evidence="4" id="KW-1185">Reference proteome</keyword>
<dbReference type="InterPro" id="IPR000922">
    <property type="entry name" value="Lectin_gal-bd_dom"/>
</dbReference>
<dbReference type="CDD" id="cd22842">
    <property type="entry name" value="Gal_Rha_Lectin_BGal"/>
    <property type="match status" value="1"/>
</dbReference>
<evidence type="ECO:0000256" key="1">
    <source>
        <dbReference type="SAM" id="SignalP"/>
    </source>
</evidence>
<gene>
    <name evidence="3" type="ORF">ISN45_Aa05g021790</name>
</gene>
<feature type="domain" description="SUEL-type lectin" evidence="2">
    <location>
        <begin position="67"/>
        <end position="153"/>
    </location>
</feature>
<accession>A0A8T1ZR28</accession>